<dbReference type="InterPro" id="IPR007568">
    <property type="entry name" value="RTA1"/>
</dbReference>
<keyword evidence="4 5" id="KW-0472">Membrane</keyword>
<feature type="transmembrane region" description="Helical" evidence="5">
    <location>
        <begin position="149"/>
        <end position="170"/>
    </location>
</feature>
<evidence type="ECO:0000256" key="5">
    <source>
        <dbReference type="SAM" id="Phobius"/>
    </source>
</evidence>
<keyword evidence="7" id="KW-1185">Reference proteome</keyword>
<evidence type="ECO:0000313" key="7">
    <source>
        <dbReference type="Proteomes" id="UP000522262"/>
    </source>
</evidence>
<dbReference type="Pfam" id="PF04479">
    <property type="entry name" value="RTA1"/>
    <property type="match status" value="1"/>
</dbReference>
<feature type="transmembrane region" description="Helical" evidence="5">
    <location>
        <begin position="286"/>
        <end position="308"/>
    </location>
</feature>
<protein>
    <submittedName>
        <fullName evidence="6">Parasitic phase-specific PSP-1</fullName>
    </submittedName>
</protein>
<dbReference type="PANTHER" id="PTHR31465">
    <property type="entry name" value="PROTEIN RTA1-RELATED"/>
    <property type="match status" value="1"/>
</dbReference>
<feature type="transmembrane region" description="Helical" evidence="5">
    <location>
        <begin position="247"/>
        <end position="266"/>
    </location>
</feature>
<feature type="transmembrane region" description="Helical" evidence="5">
    <location>
        <begin position="190"/>
        <end position="214"/>
    </location>
</feature>
<evidence type="ECO:0000256" key="2">
    <source>
        <dbReference type="ARBA" id="ARBA00022692"/>
    </source>
</evidence>
<dbReference type="Proteomes" id="UP000522262">
    <property type="component" value="Unassembled WGS sequence"/>
</dbReference>
<evidence type="ECO:0000256" key="4">
    <source>
        <dbReference type="ARBA" id="ARBA00023136"/>
    </source>
</evidence>
<dbReference type="PANTHER" id="PTHR31465:SF8">
    <property type="entry name" value="DOMAIN PROTEIN, PUTATIVE (AFU_ORTHOLOGUE AFUA_6G14140)-RELATED"/>
    <property type="match status" value="1"/>
</dbReference>
<accession>A0A8H5IV47</accession>
<feature type="transmembrane region" description="Helical" evidence="5">
    <location>
        <begin position="107"/>
        <end position="129"/>
    </location>
</feature>
<gene>
    <name evidence="6" type="ORF">FMEXI_7091</name>
</gene>
<dbReference type="GO" id="GO:0005886">
    <property type="term" value="C:plasma membrane"/>
    <property type="evidence" value="ECO:0007669"/>
    <property type="project" value="TreeGrafter"/>
</dbReference>
<keyword evidence="2 5" id="KW-0812">Transmembrane</keyword>
<dbReference type="AlphaFoldDB" id="A0A8H5IV47"/>
<sequence>MLSKLPFTALLAGPSGHVIARATIDTSNCTKITPECPLEYTTYGYYPNLGGNVFFLLFFLSLFVAQVYLGMRCKTWSYTAALATGTLFEALGYVGRLMLHQNPWSSGGFIIQMLFLIVGPCFVAAAIYLTLKHFIIYCGPEHSPLKPNYYPWIFVGCDAGSIVIQAVGGGVASAGTGGGKDSVAELGNHIMVAGIVFQVVTMGLCGCLLAFYIFRYQRRHLRRKQGTSQYETSKANGTVSRQKLKTFAIVLTIAYFLVLIRCIYRIPELAGGWGNHLMRIEKEFLVLDGMMIALATLILTVFWPSYYFPPFATFRVDKHLPLVSENIAL</sequence>
<name>A0A8H5IV47_9HYPO</name>
<comment type="subcellular location">
    <subcellularLocation>
        <location evidence="1">Membrane</location>
        <topology evidence="1">Multi-pass membrane protein</topology>
    </subcellularLocation>
</comment>
<evidence type="ECO:0000256" key="3">
    <source>
        <dbReference type="ARBA" id="ARBA00022989"/>
    </source>
</evidence>
<keyword evidence="3 5" id="KW-1133">Transmembrane helix</keyword>
<dbReference type="GO" id="GO:0000324">
    <property type="term" value="C:fungal-type vacuole"/>
    <property type="evidence" value="ECO:0007669"/>
    <property type="project" value="TreeGrafter"/>
</dbReference>
<evidence type="ECO:0000256" key="1">
    <source>
        <dbReference type="ARBA" id="ARBA00004141"/>
    </source>
</evidence>
<organism evidence="6 7">
    <name type="scientific">Fusarium mexicanum</name>
    <dbReference type="NCBI Taxonomy" id="751941"/>
    <lineage>
        <taxon>Eukaryota</taxon>
        <taxon>Fungi</taxon>
        <taxon>Dikarya</taxon>
        <taxon>Ascomycota</taxon>
        <taxon>Pezizomycotina</taxon>
        <taxon>Sordariomycetes</taxon>
        <taxon>Hypocreomycetidae</taxon>
        <taxon>Hypocreales</taxon>
        <taxon>Nectriaceae</taxon>
        <taxon>Fusarium</taxon>
        <taxon>Fusarium fujikuroi species complex</taxon>
    </lineage>
</organism>
<evidence type="ECO:0000313" key="6">
    <source>
        <dbReference type="EMBL" id="KAF5543311.1"/>
    </source>
</evidence>
<comment type="caution">
    <text evidence="6">The sequence shown here is derived from an EMBL/GenBank/DDBJ whole genome shotgun (WGS) entry which is preliminary data.</text>
</comment>
<proteinExistence type="predicted"/>
<reference evidence="6 7" key="1">
    <citation type="submission" date="2020-05" db="EMBL/GenBank/DDBJ databases">
        <title>Identification and distribution of gene clusters putatively required for synthesis of sphingolipid metabolism inhibitors in phylogenetically diverse species of the filamentous fungus Fusarium.</title>
        <authorList>
            <person name="Kim H.-S."/>
            <person name="Busman M."/>
            <person name="Brown D.W."/>
            <person name="Divon H."/>
            <person name="Uhlig S."/>
            <person name="Proctor R.H."/>
        </authorList>
    </citation>
    <scope>NUCLEOTIDE SEQUENCE [LARGE SCALE GENOMIC DNA]</scope>
    <source>
        <strain evidence="6 7">NRRL 53147</strain>
    </source>
</reference>
<feature type="transmembrane region" description="Helical" evidence="5">
    <location>
        <begin position="76"/>
        <end position="95"/>
    </location>
</feature>
<feature type="transmembrane region" description="Helical" evidence="5">
    <location>
        <begin position="49"/>
        <end position="69"/>
    </location>
</feature>
<dbReference type="EMBL" id="JAAOAM010000153">
    <property type="protein sequence ID" value="KAF5543311.1"/>
    <property type="molecule type" value="Genomic_DNA"/>
</dbReference>